<dbReference type="Proteomes" id="UP000236291">
    <property type="component" value="Unassembled WGS sequence"/>
</dbReference>
<evidence type="ECO:0000313" key="1">
    <source>
        <dbReference type="EMBL" id="PNX91089.1"/>
    </source>
</evidence>
<protein>
    <submittedName>
        <fullName evidence="1">Uncharacterized protein</fullName>
    </submittedName>
</protein>
<reference evidence="1 2" key="1">
    <citation type="journal article" date="2014" name="Am. J. Bot.">
        <title>Genome assembly and annotation for red clover (Trifolium pratense; Fabaceae).</title>
        <authorList>
            <person name="Istvanek J."/>
            <person name="Jaros M."/>
            <person name="Krenek A."/>
            <person name="Repkova J."/>
        </authorList>
    </citation>
    <scope>NUCLEOTIDE SEQUENCE [LARGE SCALE GENOMIC DNA]</scope>
    <source>
        <strain evidence="2">cv. Tatra</strain>
        <tissue evidence="1">Young leaves</tissue>
    </source>
</reference>
<dbReference type="EMBL" id="ASHM01064992">
    <property type="protein sequence ID" value="PNX91089.1"/>
    <property type="molecule type" value="Genomic_DNA"/>
</dbReference>
<sequence>MVIEFLCNAWKVKTVKKVNEPLIVKVRGIEVDYSPEAINRVFNFAAPGVCILKARRDVRTTMSSDKRKALKSQLTKPGS</sequence>
<evidence type="ECO:0000313" key="2">
    <source>
        <dbReference type="Proteomes" id="UP000236291"/>
    </source>
</evidence>
<organism evidence="1 2">
    <name type="scientific">Trifolium pratense</name>
    <name type="common">Red clover</name>
    <dbReference type="NCBI Taxonomy" id="57577"/>
    <lineage>
        <taxon>Eukaryota</taxon>
        <taxon>Viridiplantae</taxon>
        <taxon>Streptophyta</taxon>
        <taxon>Embryophyta</taxon>
        <taxon>Tracheophyta</taxon>
        <taxon>Spermatophyta</taxon>
        <taxon>Magnoliopsida</taxon>
        <taxon>eudicotyledons</taxon>
        <taxon>Gunneridae</taxon>
        <taxon>Pentapetalae</taxon>
        <taxon>rosids</taxon>
        <taxon>fabids</taxon>
        <taxon>Fabales</taxon>
        <taxon>Fabaceae</taxon>
        <taxon>Papilionoideae</taxon>
        <taxon>50 kb inversion clade</taxon>
        <taxon>NPAAA clade</taxon>
        <taxon>Hologalegina</taxon>
        <taxon>IRL clade</taxon>
        <taxon>Trifolieae</taxon>
        <taxon>Trifolium</taxon>
    </lineage>
</organism>
<comment type="caution">
    <text evidence="1">The sequence shown here is derived from an EMBL/GenBank/DDBJ whole genome shotgun (WGS) entry which is preliminary data.</text>
</comment>
<gene>
    <name evidence="1" type="ORF">L195_g047218</name>
</gene>
<accession>A0A2K3MK67</accession>
<name>A0A2K3MK67_TRIPR</name>
<feature type="non-terminal residue" evidence="1">
    <location>
        <position position="79"/>
    </location>
</feature>
<dbReference type="AlphaFoldDB" id="A0A2K3MK67"/>
<reference evidence="1 2" key="2">
    <citation type="journal article" date="2017" name="Front. Plant Sci.">
        <title>Gene Classification and Mining of Molecular Markers Useful in Red Clover (Trifolium pratense) Breeding.</title>
        <authorList>
            <person name="Istvanek J."/>
            <person name="Dluhosova J."/>
            <person name="Dluhos P."/>
            <person name="Patkova L."/>
            <person name="Nedelnik J."/>
            <person name="Repkova J."/>
        </authorList>
    </citation>
    <scope>NUCLEOTIDE SEQUENCE [LARGE SCALE GENOMIC DNA]</scope>
    <source>
        <strain evidence="2">cv. Tatra</strain>
        <tissue evidence="1">Young leaves</tissue>
    </source>
</reference>
<proteinExistence type="predicted"/>